<reference evidence="6" key="2">
    <citation type="submission" date="2020-11" db="EMBL/GenBank/DDBJ databases">
        <authorList>
            <person name="McCartney M.A."/>
            <person name="Auch B."/>
            <person name="Kono T."/>
            <person name="Mallez S."/>
            <person name="Becker A."/>
            <person name="Gohl D.M."/>
            <person name="Silverstein K.A.T."/>
            <person name="Koren S."/>
            <person name="Bechman K.B."/>
            <person name="Herman A."/>
            <person name="Abrahante J.E."/>
            <person name="Garbe J."/>
        </authorList>
    </citation>
    <scope>NUCLEOTIDE SEQUENCE</scope>
    <source>
        <strain evidence="6">Duluth1</strain>
        <tissue evidence="6">Whole animal</tissue>
    </source>
</reference>
<dbReference type="PROSITE" id="PS50294">
    <property type="entry name" value="WD_REPEATS_REGION"/>
    <property type="match status" value="3"/>
</dbReference>
<keyword evidence="4" id="KW-0234">DNA repair</keyword>
<protein>
    <recommendedName>
        <fullName evidence="8">DNA excision repair protein ERCC-8</fullName>
    </recommendedName>
</protein>
<dbReference type="Gene3D" id="2.130.10.10">
    <property type="entry name" value="YVTN repeat-like/Quinoprotein amine dehydrogenase"/>
    <property type="match status" value="1"/>
</dbReference>
<dbReference type="PROSITE" id="PS50082">
    <property type="entry name" value="WD_REPEATS_2"/>
    <property type="match status" value="3"/>
</dbReference>
<dbReference type="SUPFAM" id="SSF50978">
    <property type="entry name" value="WD40 repeat-like"/>
    <property type="match status" value="1"/>
</dbReference>
<dbReference type="OrthoDB" id="361494at2759"/>
<accession>A0A9D4RI43</accession>
<dbReference type="Proteomes" id="UP000828390">
    <property type="component" value="Unassembled WGS sequence"/>
</dbReference>
<evidence type="ECO:0008006" key="8">
    <source>
        <dbReference type="Google" id="ProtNLM"/>
    </source>
</evidence>
<reference evidence="6" key="1">
    <citation type="journal article" date="2019" name="bioRxiv">
        <title>The Genome of the Zebra Mussel, Dreissena polymorpha: A Resource for Invasive Species Research.</title>
        <authorList>
            <person name="McCartney M.A."/>
            <person name="Auch B."/>
            <person name="Kono T."/>
            <person name="Mallez S."/>
            <person name="Zhang Y."/>
            <person name="Obille A."/>
            <person name="Becker A."/>
            <person name="Abrahante J.E."/>
            <person name="Garbe J."/>
            <person name="Badalamenti J.P."/>
            <person name="Herman A."/>
            <person name="Mangelson H."/>
            <person name="Liachko I."/>
            <person name="Sullivan S."/>
            <person name="Sone E.D."/>
            <person name="Koren S."/>
            <person name="Silverstein K.A.T."/>
            <person name="Beckman K.B."/>
            <person name="Gohl D.M."/>
        </authorList>
    </citation>
    <scope>NUCLEOTIDE SEQUENCE</scope>
    <source>
        <strain evidence="6">Duluth1</strain>
        <tissue evidence="6">Whole animal</tissue>
    </source>
</reference>
<dbReference type="GO" id="GO:0006283">
    <property type="term" value="P:transcription-coupled nucleotide-excision repair"/>
    <property type="evidence" value="ECO:0007669"/>
    <property type="project" value="InterPro"/>
</dbReference>
<evidence type="ECO:0000256" key="1">
    <source>
        <dbReference type="ARBA" id="ARBA00022574"/>
    </source>
</evidence>
<evidence type="ECO:0000256" key="3">
    <source>
        <dbReference type="ARBA" id="ARBA00022763"/>
    </source>
</evidence>
<evidence type="ECO:0000256" key="2">
    <source>
        <dbReference type="ARBA" id="ARBA00022737"/>
    </source>
</evidence>
<dbReference type="InterPro" id="IPR015943">
    <property type="entry name" value="WD40/YVTN_repeat-like_dom_sf"/>
</dbReference>
<comment type="caution">
    <text evidence="6">The sequence shown here is derived from an EMBL/GenBank/DDBJ whole genome shotgun (WGS) entry which is preliminary data.</text>
</comment>
<feature type="repeat" description="WD" evidence="5">
    <location>
        <begin position="336"/>
        <end position="367"/>
    </location>
</feature>
<dbReference type="PANTHER" id="PTHR46202">
    <property type="entry name" value="DNA EXCISION REPAIR PROTEIN ERCC-8"/>
    <property type="match status" value="1"/>
</dbReference>
<dbReference type="EMBL" id="JAIWYP010000002">
    <property type="protein sequence ID" value="KAH3867347.1"/>
    <property type="molecule type" value="Genomic_DNA"/>
</dbReference>
<evidence type="ECO:0000313" key="7">
    <source>
        <dbReference type="Proteomes" id="UP000828390"/>
    </source>
</evidence>
<dbReference type="InterPro" id="IPR019775">
    <property type="entry name" value="WD40_repeat_CS"/>
</dbReference>
<dbReference type="GO" id="GO:0031464">
    <property type="term" value="C:Cul4A-RING E3 ubiquitin ligase complex"/>
    <property type="evidence" value="ECO:0007669"/>
    <property type="project" value="TreeGrafter"/>
</dbReference>
<keyword evidence="7" id="KW-1185">Reference proteome</keyword>
<name>A0A9D4RI43_DREPO</name>
<keyword evidence="3" id="KW-0227">DNA damage</keyword>
<feature type="repeat" description="WD" evidence="5">
    <location>
        <begin position="182"/>
        <end position="224"/>
    </location>
</feature>
<dbReference type="InterPro" id="IPR020472">
    <property type="entry name" value="WD40_PAC1"/>
</dbReference>
<dbReference type="PANTHER" id="PTHR46202:SF1">
    <property type="entry name" value="DNA EXCISION REPAIR PROTEIN ERCC-8"/>
    <property type="match status" value="1"/>
</dbReference>
<dbReference type="Pfam" id="PF00400">
    <property type="entry name" value="WD40"/>
    <property type="match status" value="3"/>
</dbReference>
<organism evidence="6 7">
    <name type="scientific">Dreissena polymorpha</name>
    <name type="common">Zebra mussel</name>
    <name type="synonym">Mytilus polymorpha</name>
    <dbReference type="NCBI Taxonomy" id="45954"/>
    <lineage>
        <taxon>Eukaryota</taxon>
        <taxon>Metazoa</taxon>
        <taxon>Spiralia</taxon>
        <taxon>Lophotrochozoa</taxon>
        <taxon>Mollusca</taxon>
        <taxon>Bivalvia</taxon>
        <taxon>Autobranchia</taxon>
        <taxon>Heteroconchia</taxon>
        <taxon>Euheterodonta</taxon>
        <taxon>Imparidentia</taxon>
        <taxon>Neoheterodontei</taxon>
        <taxon>Myida</taxon>
        <taxon>Dreissenoidea</taxon>
        <taxon>Dreissenidae</taxon>
        <taxon>Dreissena</taxon>
    </lineage>
</organism>
<dbReference type="PROSITE" id="PS00678">
    <property type="entry name" value="WD_REPEATS_1"/>
    <property type="match status" value="2"/>
</dbReference>
<dbReference type="AlphaFoldDB" id="A0A9D4RI43"/>
<evidence type="ECO:0000256" key="4">
    <source>
        <dbReference type="ARBA" id="ARBA00023204"/>
    </source>
</evidence>
<proteinExistence type="predicted"/>
<dbReference type="GO" id="GO:0000109">
    <property type="term" value="C:nucleotide-excision repair complex"/>
    <property type="evidence" value="ECO:0007669"/>
    <property type="project" value="TreeGrafter"/>
</dbReference>
<keyword evidence="1 5" id="KW-0853">WD repeat</keyword>
<dbReference type="GO" id="GO:0043161">
    <property type="term" value="P:proteasome-mediated ubiquitin-dependent protein catabolic process"/>
    <property type="evidence" value="ECO:0007669"/>
    <property type="project" value="TreeGrafter"/>
</dbReference>
<evidence type="ECO:0000256" key="5">
    <source>
        <dbReference type="PROSITE-ProRule" id="PRU00221"/>
    </source>
</evidence>
<dbReference type="InterPro" id="IPR036322">
    <property type="entry name" value="WD40_repeat_dom_sf"/>
</dbReference>
<dbReference type="InterPro" id="IPR042238">
    <property type="entry name" value="Rad28/ERCC8/Ckn1/ATCSA-1"/>
</dbReference>
<dbReference type="PRINTS" id="PR00320">
    <property type="entry name" value="GPROTEINBRPT"/>
</dbReference>
<feature type="repeat" description="WD" evidence="5">
    <location>
        <begin position="243"/>
        <end position="284"/>
    </location>
</feature>
<evidence type="ECO:0000313" key="6">
    <source>
        <dbReference type="EMBL" id="KAH3867347.1"/>
    </source>
</evidence>
<dbReference type="SMART" id="SM00320">
    <property type="entry name" value="WD40"/>
    <property type="match status" value="5"/>
</dbReference>
<sequence>MLKFLNRRETGVSDPVEFYRAETTRRTYNLQLSDKKDVEKLFNGCINSLDIDLIEKRYLLAGGGDGFIIIYDVFRPIGKERYTFPSVGTIALNNRHRHKFSVETVLWYPLDTGLFTSSGTDCLLKVWDTNRLKPADEYQFSGLVNSHHMSPIATKHCLIAVATNSSTVKLVDLKSGSSTHSLKGHDTSVFVVKWSPHNEFTLATGGGDGKIMLWDIRNAKGSLIQFDKYNGTPPQENFEHSSCIAHNIAVNGLQFSADGLYLVSCGNDNALHLWDTTTGRNVGVNYISVSNRSKKSLQFAVSSACNRDLVFMPNDTKRNPCIHALDMMSGKNLYTLTGHYSSMNCCLFHPDFHELYSAGMDRNILVWTPKLDDTGYSSLTRKIKRAIRKTTSASECKIDRKVSENGAMKFNGAEVKDLLSPVAVNPLTADSWSSDEDG</sequence>
<dbReference type="InterPro" id="IPR001680">
    <property type="entry name" value="WD40_rpt"/>
</dbReference>
<keyword evidence="2" id="KW-0677">Repeat</keyword>
<gene>
    <name evidence="6" type="ORF">DPMN_030473</name>
</gene>
<dbReference type="GO" id="GO:0000209">
    <property type="term" value="P:protein polyubiquitination"/>
    <property type="evidence" value="ECO:0007669"/>
    <property type="project" value="TreeGrafter"/>
</dbReference>